<evidence type="ECO:0000259" key="1">
    <source>
        <dbReference type="SMART" id="SM00903"/>
    </source>
</evidence>
<protein>
    <submittedName>
        <fullName evidence="2">Flavin reductase family protein</fullName>
    </submittedName>
</protein>
<accession>A0A7X4RVD2</accession>
<dbReference type="Gene3D" id="2.30.110.10">
    <property type="entry name" value="Electron Transport, Fmn-binding Protein, Chain A"/>
    <property type="match status" value="1"/>
</dbReference>
<name>A0A7X4RVD2_9VIBR</name>
<dbReference type="GO" id="GO:0016646">
    <property type="term" value="F:oxidoreductase activity, acting on the CH-NH group of donors, NAD or NADP as acceptor"/>
    <property type="evidence" value="ECO:0007669"/>
    <property type="project" value="UniProtKB-ARBA"/>
</dbReference>
<comment type="caution">
    <text evidence="2">The sequence shown here is derived from an EMBL/GenBank/DDBJ whole genome shotgun (WGS) entry which is preliminary data.</text>
</comment>
<dbReference type="GO" id="GO:0010181">
    <property type="term" value="F:FMN binding"/>
    <property type="evidence" value="ECO:0007669"/>
    <property type="project" value="InterPro"/>
</dbReference>
<organism evidence="2 3">
    <name type="scientific">Vibrio eleionomae</name>
    <dbReference type="NCBI Taxonomy" id="2653505"/>
    <lineage>
        <taxon>Bacteria</taxon>
        <taxon>Pseudomonadati</taxon>
        <taxon>Pseudomonadota</taxon>
        <taxon>Gammaproteobacteria</taxon>
        <taxon>Vibrionales</taxon>
        <taxon>Vibrionaceae</taxon>
        <taxon>Vibrio</taxon>
    </lineage>
</organism>
<reference evidence="2 3" key="1">
    <citation type="submission" date="2019-10" db="EMBL/GenBank/DDBJ databases">
        <title>Vibrio sp. nov. isolated from a shrimp pond.</title>
        <authorList>
            <person name="Gomez-Gil B."/>
            <person name="Enciso-Ibarra J."/>
            <person name="Enciso-Ibarra K."/>
            <person name="Bolan-Mejia C."/>
        </authorList>
    </citation>
    <scope>NUCLEOTIDE SEQUENCE [LARGE SCALE GENOMIC DNA]</scope>
    <source>
        <strain evidence="2 3">CAIM 722</strain>
    </source>
</reference>
<dbReference type="Proteomes" id="UP000462621">
    <property type="component" value="Unassembled WGS sequence"/>
</dbReference>
<dbReference type="PANTHER" id="PTHR43812">
    <property type="entry name" value="BLR2425 PROTEIN"/>
    <property type="match status" value="1"/>
</dbReference>
<evidence type="ECO:0000313" key="3">
    <source>
        <dbReference type="Proteomes" id="UP000462621"/>
    </source>
</evidence>
<dbReference type="EMBL" id="WEKT01000022">
    <property type="protein sequence ID" value="MZI94029.1"/>
    <property type="molecule type" value="Genomic_DNA"/>
</dbReference>
<dbReference type="InterPro" id="IPR012349">
    <property type="entry name" value="Split_barrel_FMN-bd"/>
</dbReference>
<dbReference type="SMART" id="SM00903">
    <property type="entry name" value="Flavin_Reduct"/>
    <property type="match status" value="1"/>
</dbReference>
<dbReference type="AlphaFoldDB" id="A0A7X4RVD2"/>
<dbReference type="SUPFAM" id="SSF50475">
    <property type="entry name" value="FMN-binding split barrel"/>
    <property type="match status" value="1"/>
</dbReference>
<dbReference type="InterPro" id="IPR002563">
    <property type="entry name" value="Flavin_Rdtase-like_dom"/>
</dbReference>
<sequence>MPSSNYYYEPQQGHGLAHDPFKSIIAPRPIGWISTRSSQGIDNLAPYSFFNAFSDTPPIIGFSSAGWKDSVENIKQTGEFCWNMTTRDLAEKMNQSCAAIPSEMSEFEFSGLTPVESKLVNVPRVEESPVSFECKLTQLIQLNNAEQQAIPYWLVLGEVIGVHINSDFIEDGVFQTIKAQPVTRAGGPTSYFGISEATEFVLVRPQYPSK</sequence>
<dbReference type="RefSeq" id="WP_161156048.1">
    <property type="nucleotide sequence ID" value="NZ_WEKT01000022.1"/>
</dbReference>
<evidence type="ECO:0000313" key="2">
    <source>
        <dbReference type="EMBL" id="MZI94029.1"/>
    </source>
</evidence>
<proteinExistence type="predicted"/>
<feature type="domain" description="Flavin reductase like" evidence="1">
    <location>
        <begin position="23"/>
        <end position="176"/>
    </location>
</feature>
<gene>
    <name evidence="2" type="ORF">F9817_12580</name>
</gene>
<keyword evidence="3" id="KW-1185">Reference proteome</keyword>
<dbReference type="PANTHER" id="PTHR43812:SF2">
    <property type="entry name" value="FLAVIN REDUCTASE LIKE DOMAIN-CONTAINING PROTEIN"/>
    <property type="match status" value="1"/>
</dbReference>
<dbReference type="Pfam" id="PF01613">
    <property type="entry name" value="Flavin_Reduct"/>
    <property type="match status" value="1"/>
</dbReference>